<keyword evidence="5" id="KW-0670">Pyruvate</keyword>
<dbReference type="NCBIfam" id="NF003742">
    <property type="entry name" value="PRK05339.1"/>
    <property type="match status" value="1"/>
</dbReference>
<proteinExistence type="inferred from homology"/>
<accession>A0A3B0RDC8</accession>
<evidence type="ECO:0000256" key="4">
    <source>
        <dbReference type="ARBA" id="ARBA00022777"/>
    </source>
</evidence>
<keyword evidence="4" id="KW-0418">Kinase</keyword>
<dbReference type="EMBL" id="UOEH01000053">
    <property type="protein sequence ID" value="VAV91070.1"/>
    <property type="molecule type" value="Genomic_DNA"/>
</dbReference>
<evidence type="ECO:0000313" key="5">
    <source>
        <dbReference type="EMBL" id="VAV91070.1"/>
    </source>
</evidence>
<evidence type="ECO:0000256" key="1">
    <source>
        <dbReference type="ARBA" id="ARBA00022527"/>
    </source>
</evidence>
<evidence type="ECO:0000256" key="2">
    <source>
        <dbReference type="ARBA" id="ARBA00022679"/>
    </source>
</evidence>
<dbReference type="GO" id="GO:0005524">
    <property type="term" value="F:ATP binding"/>
    <property type="evidence" value="ECO:0007669"/>
    <property type="project" value="InterPro"/>
</dbReference>
<dbReference type="GO" id="GO:0004674">
    <property type="term" value="F:protein serine/threonine kinase activity"/>
    <property type="evidence" value="ECO:0007669"/>
    <property type="project" value="UniProtKB-KW"/>
</dbReference>
<dbReference type="PANTHER" id="PTHR31756">
    <property type="entry name" value="PYRUVATE, PHOSPHATE DIKINASE REGULATORY PROTEIN 1, CHLOROPLASTIC"/>
    <property type="match status" value="1"/>
</dbReference>
<keyword evidence="2" id="KW-0808">Transferase</keyword>
<dbReference type="InterPro" id="IPR005177">
    <property type="entry name" value="Kinase-pyrophosphorylase"/>
</dbReference>
<keyword evidence="1" id="KW-0723">Serine/threonine-protein kinase</keyword>
<sequence>MSQSTPDADTEQKTARKTPPLATFFHVHLVSDSTGETLNAMLKATASQFAAAKPLEHIYALVRSATQMEKTLAEIEASPGIVLYTIINPELRRLLEIRCSELQTPAISILDPLLNAFTDYLGLEQSHQRGAQHQLDEKYFKRIAALDYTLSHDDGQMVWDLEPADVVLIGVSRTSKTPTCMYLANRGVKAANVPLIPTSDPPPELFKLRKPLIVGLVASPERLAQIRKSRLGGLNAAGVAEEYSDHDLIRAEVLRAKRLCAKHRWPVIDVTRKSVEETAAAILTKLSARENQ</sequence>
<dbReference type="PANTHER" id="PTHR31756:SF3">
    <property type="entry name" value="PYRUVATE, PHOSPHATE DIKINASE REGULATORY PROTEIN 1, CHLOROPLASTIC"/>
    <property type="match status" value="1"/>
</dbReference>
<protein>
    <submittedName>
        <fullName evidence="5">Phosphoenolpyruvate synthase regulatory protein</fullName>
    </submittedName>
</protein>
<reference evidence="5" key="1">
    <citation type="submission" date="2018-06" db="EMBL/GenBank/DDBJ databases">
        <authorList>
            <person name="Zhirakovskaya E."/>
        </authorList>
    </citation>
    <scope>NUCLEOTIDE SEQUENCE</scope>
</reference>
<dbReference type="Pfam" id="PF03618">
    <property type="entry name" value="Kinase-PPPase"/>
    <property type="match status" value="1"/>
</dbReference>
<dbReference type="HAMAP" id="MF_00921">
    <property type="entry name" value="PDRP"/>
    <property type="match status" value="1"/>
</dbReference>
<dbReference type="InterPro" id="IPR026565">
    <property type="entry name" value="PPDK_reg"/>
</dbReference>
<organism evidence="5">
    <name type="scientific">hydrothermal vent metagenome</name>
    <dbReference type="NCBI Taxonomy" id="652676"/>
    <lineage>
        <taxon>unclassified sequences</taxon>
        <taxon>metagenomes</taxon>
        <taxon>ecological metagenomes</taxon>
    </lineage>
</organism>
<keyword evidence="3" id="KW-0547">Nucleotide-binding</keyword>
<dbReference type="AlphaFoldDB" id="A0A3B0RDC8"/>
<name>A0A3B0RDC8_9ZZZZ</name>
<evidence type="ECO:0000256" key="3">
    <source>
        <dbReference type="ARBA" id="ARBA00022741"/>
    </source>
</evidence>
<gene>
    <name evidence="5" type="ORF">MNBD_ALPHA05-935</name>
</gene>